<comment type="caution">
    <text evidence="5">The sequence shown here is derived from an EMBL/GenBank/DDBJ whole genome shotgun (WGS) entry which is preliminary data.</text>
</comment>
<gene>
    <name evidence="5" type="ORF">D7M11_28070</name>
</gene>
<dbReference type="Gene3D" id="2.60.120.10">
    <property type="entry name" value="Jelly Rolls"/>
    <property type="match status" value="1"/>
</dbReference>
<organism evidence="5 6">
    <name type="scientific">Paenibacillus ginsengarvi</name>
    <dbReference type="NCBI Taxonomy" id="400777"/>
    <lineage>
        <taxon>Bacteria</taxon>
        <taxon>Bacillati</taxon>
        <taxon>Bacillota</taxon>
        <taxon>Bacilli</taxon>
        <taxon>Bacillales</taxon>
        <taxon>Paenibacillaceae</taxon>
        <taxon>Paenibacillus</taxon>
    </lineage>
</organism>
<evidence type="ECO:0000256" key="3">
    <source>
        <dbReference type="ARBA" id="ARBA00023163"/>
    </source>
</evidence>
<dbReference type="InterPro" id="IPR009057">
    <property type="entry name" value="Homeodomain-like_sf"/>
</dbReference>
<keyword evidence="3" id="KW-0804">Transcription</keyword>
<dbReference type="InterPro" id="IPR003313">
    <property type="entry name" value="AraC-bd"/>
</dbReference>
<dbReference type="PANTHER" id="PTHR43280:SF2">
    <property type="entry name" value="HTH-TYPE TRANSCRIPTIONAL REGULATOR EXSA"/>
    <property type="match status" value="1"/>
</dbReference>
<feature type="domain" description="HTH araC/xylS-type" evidence="4">
    <location>
        <begin position="180"/>
        <end position="278"/>
    </location>
</feature>
<dbReference type="EMBL" id="RBAH01000026">
    <property type="protein sequence ID" value="RKN73007.1"/>
    <property type="molecule type" value="Genomic_DNA"/>
</dbReference>
<keyword evidence="6" id="KW-1185">Reference proteome</keyword>
<dbReference type="InterPro" id="IPR014710">
    <property type="entry name" value="RmlC-like_jellyroll"/>
</dbReference>
<name>A0A3B0BN07_9BACL</name>
<dbReference type="RefSeq" id="WP_120750583.1">
    <property type="nucleotide sequence ID" value="NZ_RBAH01000026.1"/>
</dbReference>
<dbReference type="InterPro" id="IPR018062">
    <property type="entry name" value="HTH_AraC-typ_CS"/>
</dbReference>
<dbReference type="PROSITE" id="PS00041">
    <property type="entry name" value="HTH_ARAC_FAMILY_1"/>
    <property type="match status" value="1"/>
</dbReference>
<evidence type="ECO:0000313" key="5">
    <source>
        <dbReference type="EMBL" id="RKN73007.1"/>
    </source>
</evidence>
<keyword evidence="2" id="KW-0238">DNA-binding</keyword>
<dbReference type="InterPro" id="IPR018060">
    <property type="entry name" value="HTH_AraC"/>
</dbReference>
<evidence type="ECO:0000256" key="2">
    <source>
        <dbReference type="ARBA" id="ARBA00023125"/>
    </source>
</evidence>
<dbReference type="SMART" id="SM00342">
    <property type="entry name" value="HTH_ARAC"/>
    <property type="match status" value="1"/>
</dbReference>
<dbReference type="InterPro" id="IPR020449">
    <property type="entry name" value="Tscrpt_reg_AraC-type_HTH"/>
</dbReference>
<dbReference type="Pfam" id="PF12833">
    <property type="entry name" value="HTH_18"/>
    <property type="match status" value="1"/>
</dbReference>
<dbReference type="PROSITE" id="PS01124">
    <property type="entry name" value="HTH_ARAC_FAMILY_2"/>
    <property type="match status" value="1"/>
</dbReference>
<dbReference type="InterPro" id="IPR037923">
    <property type="entry name" value="HTH-like"/>
</dbReference>
<dbReference type="PANTHER" id="PTHR43280">
    <property type="entry name" value="ARAC-FAMILY TRANSCRIPTIONAL REGULATOR"/>
    <property type="match status" value="1"/>
</dbReference>
<dbReference type="GO" id="GO:0003700">
    <property type="term" value="F:DNA-binding transcription factor activity"/>
    <property type="evidence" value="ECO:0007669"/>
    <property type="project" value="InterPro"/>
</dbReference>
<dbReference type="AlphaFoldDB" id="A0A3B0BN07"/>
<proteinExistence type="predicted"/>
<dbReference type="SUPFAM" id="SSF51215">
    <property type="entry name" value="Regulatory protein AraC"/>
    <property type="match status" value="1"/>
</dbReference>
<dbReference type="GO" id="GO:0043565">
    <property type="term" value="F:sequence-specific DNA binding"/>
    <property type="evidence" value="ECO:0007669"/>
    <property type="project" value="InterPro"/>
</dbReference>
<dbReference type="Gene3D" id="1.10.10.60">
    <property type="entry name" value="Homeodomain-like"/>
    <property type="match status" value="2"/>
</dbReference>
<evidence type="ECO:0000259" key="4">
    <source>
        <dbReference type="PROSITE" id="PS01124"/>
    </source>
</evidence>
<sequence length="288" mass="33032">MRRLHIRYDHQIPINAFEWTPKAEKEPMHVHESLEIGACVSGKGRFFFGEKTYEVGPGDLFVVNHREEHIAESDPEQPSSYIFVNFDPALLLAEDETLLLPFAYSPERFQNHIPAGSPASEELLPLMRDIYTELKDKREGYLTAAKSSMLRVCVVILRHFSASPGHQLQHMESETRRKLGQAIAFVETNGYENIGLKQLASHLGMTPSGAARFWKHAMGYGFHHYVTQRRIREAKKALASTERPIADICFDCGFQSLATFYRLFKTHVGVTPQQYRNEHPLRDIFENE</sequence>
<dbReference type="SUPFAM" id="SSF46689">
    <property type="entry name" value="Homeodomain-like"/>
    <property type="match status" value="1"/>
</dbReference>
<dbReference type="PRINTS" id="PR00032">
    <property type="entry name" value="HTHARAC"/>
</dbReference>
<evidence type="ECO:0000256" key="1">
    <source>
        <dbReference type="ARBA" id="ARBA00023015"/>
    </source>
</evidence>
<dbReference type="OrthoDB" id="9816335at2"/>
<dbReference type="Proteomes" id="UP000282311">
    <property type="component" value="Unassembled WGS sequence"/>
</dbReference>
<reference evidence="5 6" key="1">
    <citation type="journal article" date="2007" name="Int. J. Syst. Evol. Microbiol.">
        <title>Paenibacillus ginsengarvi sp. nov., isolated from soil from ginseng cultivation.</title>
        <authorList>
            <person name="Yoon M.H."/>
            <person name="Ten L.N."/>
            <person name="Im W.T."/>
        </authorList>
    </citation>
    <scope>NUCLEOTIDE SEQUENCE [LARGE SCALE GENOMIC DNA]</scope>
    <source>
        <strain evidence="5 6">KCTC 13059</strain>
    </source>
</reference>
<protein>
    <submittedName>
        <fullName evidence="5">AraC family transcriptional regulator</fullName>
    </submittedName>
</protein>
<accession>A0A3B0BN07</accession>
<dbReference type="Pfam" id="PF02311">
    <property type="entry name" value="AraC_binding"/>
    <property type="match status" value="1"/>
</dbReference>
<evidence type="ECO:0000313" key="6">
    <source>
        <dbReference type="Proteomes" id="UP000282311"/>
    </source>
</evidence>
<keyword evidence="1" id="KW-0805">Transcription regulation</keyword>